<evidence type="ECO:0000256" key="6">
    <source>
        <dbReference type="SAM" id="MobiDB-lite"/>
    </source>
</evidence>
<dbReference type="GO" id="GO:2000736">
    <property type="term" value="P:regulation of stem cell differentiation"/>
    <property type="evidence" value="ECO:0007669"/>
    <property type="project" value="UniProtKB-UniRule"/>
</dbReference>
<sequence>MRYIPTEDERRLLRECSRESFWYRSAPYSLISMFLTSHLMKRGVITTNSRFGVVAKLSFAGIIGYVAGKISYMPACREKFKRLKTSPLTEFMQKGPRCIADDYSAKKSQFADEPSQSAFGPAPTTKVTLPSSYSDEHSSTDQFSNYEPVPFSASLNESSPTGITDRSDQEPVLLQEETPKRKTVTYEELRNKNREAWPYKEALKEKQSPVQYSQERPFRKEELSNEHSSCWHKLDHFVGAWGDQMQEANVMNCNLLLTTDLQLQELQNLRN</sequence>
<comment type="subunit">
    <text evidence="5">Interacts with STAT3.</text>
</comment>
<dbReference type="InterPro" id="IPR009764">
    <property type="entry name" value="OCIA_dom"/>
</dbReference>
<dbReference type="InterPro" id="IPR040187">
    <property type="entry name" value="OCAD1/2"/>
</dbReference>
<dbReference type="Proteomes" id="UP000189705">
    <property type="component" value="Unplaced"/>
</dbReference>
<keyword evidence="2 5" id="KW-0967">Endosome</keyword>
<keyword evidence="7" id="KW-1133">Transmembrane helix</keyword>
<gene>
    <name evidence="10" type="primary">OCIAD1</name>
</gene>
<evidence type="ECO:0000256" key="1">
    <source>
        <dbReference type="ARBA" id="ARBA00004177"/>
    </source>
</evidence>
<feature type="region of interest" description="Disordered" evidence="6">
    <location>
        <begin position="110"/>
        <end position="145"/>
    </location>
</feature>
<evidence type="ECO:0000313" key="9">
    <source>
        <dbReference type="Proteomes" id="UP000189705"/>
    </source>
</evidence>
<evidence type="ECO:0000256" key="5">
    <source>
        <dbReference type="RuleBase" id="RU369066"/>
    </source>
</evidence>
<name>A0A3Q0G7L3_ALLSI</name>
<evidence type="ECO:0000259" key="8">
    <source>
        <dbReference type="Pfam" id="PF07051"/>
    </source>
</evidence>
<comment type="similarity">
    <text evidence="3 5">Belongs to the OCIAD1 family.</text>
</comment>
<dbReference type="STRING" id="38654.A0A3Q0G7L3"/>
<dbReference type="AlphaFoldDB" id="A0A3Q0G7L3"/>
<proteinExistence type="inferred from homology"/>
<dbReference type="CTD" id="54940"/>
<evidence type="ECO:0000256" key="4">
    <source>
        <dbReference type="ARBA" id="ARBA00040877"/>
    </source>
</evidence>
<comment type="domain">
    <text evidence="5">The OCIA domain is necessary and sufficient for endosomal localization.</text>
</comment>
<dbReference type="Pfam" id="PF07051">
    <property type="entry name" value="OCIA"/>
    <property type="match status" value="1"/>
</dbReference>
<comment type="subcellular location">
    <subcellularLocation>
        <location evidence="1 5">Endosome</location>
    </subcellularLocation>
</comment>
<evidence type="ECO:0000313" key="10">
    <source>
        <dbReference type="RefSeq" id="XP_025054118.1"/>
    </source>
</evidence>
<dbReference type="PANTHER" id="PTHR13336">
    <property type="entry name" value="OVARIAN CARCINOMA IMMUNOREACTIVE ANTIGEN"/>
    <property type="match status" value="1"/>
</dbReference>
<dbReference type="GeneID" id="102375436"/>
<dbReference type="GO" id="GO:0005768">
    <property type="term" value="C:endosome"/>
    <property type="evidence" value="ECO:0007669"/>
    <property type="project" value="UniProtKB-SubCell"/>
</dbReference>
<keyword evidence="7" id="KW-0812">Transmembrane</keyword>
<evidence type="ECO:0000256" key="2">
    <source>
        <dbReference type="ARBA" id="ARBA00022753"/>
    </source>
</evidence>
<accession>A0A3Q0G7L3</accession>
<dbReference type="PANTHER" id="PTHR13336:SF4">
    <property type="entry name" value="OCIA DOMAIN-CONTAINING PROTEIN 1"/>
    <property type="match status" value="1"/>
</dbReference>
<comment type="function">
    <text evidence="5">Maintains stem cell potency. Increases STAT3 phosphorylation and controls ERK phosphorylation. May act as a scaffold, increasing STAT3 recruitment onto endosomes.</text>
</comment>
<feature type="transmembrane region" description="Helical" evidence="7">
    <location>
        <begin position="21"/>
        <end position="39"/>
    </location>
</feature>
<reference evidence="10" key="1">
    <citation type="submission" date="2025-08" db="UniProtKB">
        <authorList>
            <consortium name="RefSeq"/>
        </authorList>
    </citation>
    <scope>IDENTIFICATION</scope>
</reference>
<keyword evidence="7" id="KW-0472">Membrane</keyword>
<feature type="domain" description="OCIA" evidence="8">
    <location>
        <begin position="1"/>
        <end position="87"/>
    </location>
</feature>
<protein>
    <recommendedName>
        <fullName evidence="4 5">OCIA domain-containing protein 1</fullName>
    </recommendedName>
</protein>
<keyword evidence="9" id="KW-1185">Reference proteome</keyword>
<dbReference type="RefSeq" id="XP_025054118.1">
    <property type="nucleotide sequence ID" value="XM_025198333.1"/>
</dbReference>
<dbReference type="InParanoid" id="A0A3Q0G7L3"/>
<feature type="transmembrane region" description="Helical" evidence="7">
    <location>
        <begin position="51"/>
        <end position="72"/>
    </location>
</feature>
<evidence type="ECO:0000256" key="7">
    <source>
        <dbReference type="SAM" id="Phobius"/>
    </source>
</evidence>
<organism evidence="9 10">
    <name type="scientific">Alligator sinensis</name>
    <name type="common">Chinese alligator</name>
    <dbReference type="NCBI Taxonomy" id="38654"/>
    <lineage>
        <taxon>Eukaryota</taxon>
        <taxon>Metazoa</taxon>
        <taxon>Chordata</taxon>
        <taxon>Craniata</taxon>
        <taxon>Vertebrata</taxon>
        <taxon>Euteleostomi</taxon>
        <taxon>Archelosauria</taxon>
        <taxon>Archosauria</taxon>
        <taxon>Crocodylia</taxon>
        <taxon>Alligatoridae</taxon>
        <taxon>Alligatorinae</taxon>
        <taxon>Alligator</taxon>
    </lineage>
</organism>
<evidence type="ECO:0000256" key="3">
    <source>
        <dbReference type="ARBA" id="ARBA00037952"/>
    </source>
</evidence>